<dbReference type="STRING" id="354355.SAMN05660816_02518"/>
<sequence length="132" mass="14948">MNTLQEKNKSVVTRFNKEFIEQGNIQAFEEIVAVDFVNRSAATLHIPAGREGIKDYIVEVLHKALTDVKVEIFDQIAEGDTVVTRKAISGIQVGDFLNNPPTHQRITMHCIDIVKLKDGQYIEHWRYGQVVG</sequence>
<comment type="caution">
    <text evidence="1">The sequence shown here is derived from an EMBL/GenBank/DDBJ whole genome shotgun (WGS) entry which is preliminary data.</text>
</comment>
<dbReference type="RefSeq" id="WP_081204891.1">
    <property type="nucleotide sequence ID" value="NZ_FOCZ01000004.1"/>
</dbReference>
<evidence type="ECO:0000313" key="1">
    <source>
        <dbReference type="EMBL" id="OQP38878.1"/>
    </source>
</evidence>
<dbReference type="InterPro" id="IPR032710">
    <property type="entry name" value="NTF2-like_dom_sf"/>
</dbReference>
<reference evidence="2" key="1">
    <citation type="submission" date="2016-04" db="EMBL/GenBank/DDBJ databases">
        <authorList>
            <person name="Chen L."/>
            <person name="Zhuang W."/>
            <person name="Wang G."/>
        </authorList>
    </citation>
    <scope>NUCLEOTIDE SEQUENCE [LARGE SCALE GENOMIC DNA]</scope>
    <source>
        <strain evidence="2">17621</strain>
    </source>
</reference>
<dbReference type="PANTHER" id="PTHR38436">
    <property type="entry name" value="POLYKETIDE CYCLASE SNOAL-LIKE DOMAIN"/>
    <property type="match status" value="1"/>
</dbReference>
<dbReference type="SUPFAM" id="SSF54427">
    <property type="entry name" value="NTF2-like"/>
    <property type="match status" value="1"/>
</dbReference>
<accession>A0A1V9DYC2</accession>
<evidence type="ECO:0000313" key="2">
    <source>
        <dbReference type="Proteomes" id="UP000192610"/>
    </source>
</evidence>
<organism evidence="1 2">
    <name type="scientific">Niastella yeongjuensis</name>
    <dbReference type="NCBI Taxonomy" id="354355"/>
    <lineage>
        <taxon>Bacteria</taxon>
        <taxon>Pseudomonadati</taxon>
        <taxon>Bacteroidota</taxon>
        <taxon>Chitinophagia</taxon>
        <taxon>Chitinophagales</taxon>
        <taxon>Chitinophagaceae</taxon>
        <taxon>Niastella</taxon>
    </lineage>
</organism>
<dbReference type="AlphaFoldDB" id="A0A1V9DYC2"/>
<dbReference type="InterPro" id="IPR009959">
    <property type="entry name" value="Cyclase_SnoaL-like"/>
</dbReference>
<dbReference type="Proteomes" id="UP000192610">
    <property type="component" value="Unassembled WGS sequence"/>
</dbReference>
<keyword evidence="2" id="KW-1185">Reference proteome</keyword>
<dbReference type="Pfam" id="PF07366">
    <property type="entry name" value="SnoaL"/>
    <property type="match status" value="1"/>
</dbReference>
<evidence type="ECO:0008006" key="3">
    <source>
        <dbReference type="Google" id="ProtNLM"/>
    </source>
</evidence>
<dbReference type="EMBL" id="LVXG01000082">
    <property type="protein sequence ID" value="OQP38878.1"/>
    <property type="molecule type" value="Genomic_DNA"/>
</dbReference>
<dbReference type="GO" id="GO:0030638">
    <property type="term" value="P:polyketide metabolic process"/>
    <property type="evidence" value="ECO:0007669"/>
    <property type="project" value="InterPro"/>
</dbReference>
<dbReference type="OrthoDB" id="7876517at2"/>
<gene>
    <name evidence="1" type="ORF">A4H97_19420</name>
</gene>
<dbReference type="PANTHER" id="PTHR38436:SF1">
    <property type="entry name" value="ESTER CYCLASE"/>
    <property type="match status" value="1"/>
</dbReference>
<name>A0A1V9DYC2_9BACT</name>
<dbReference type="Gene3D" id="3.10.450.50">
    <property type="match status" value="1"/>
</dbReference>
<protein>
    <recommendedName>
        <fullName evidence="3">SnoaL-like domain-containing protein</fullName>
    </recommendedName>
</protein>
<proteinExistence type="predicted"/>